<dbReference type="Proteomes" id="UP000751190">
    <property type="component" value="Unassembled WGS sequence"/>
</dbReference>
<dbReference type="AlphaFoldDB" id="A0A8J6CDA6"/>
<keyword evidence="5 8" id="KW-1133">Transmembrane helix</keyword>
<feature type="compositionally biased region" description="Basic and acidic residues" evidence="7">
    <location>
        <begin position="288"/>
        <end position="297"/>
    </location>
</feature>
<feature type="transmembrane region" description="Helical" evidence="8">
    <location>
        <begin position="106"/>
        <end position="133"/>
    </location>
</feature>
<evidence type="ECO:0000313" key="10">
    <source>
        <dbReference type="Proteomes" id="UP000751190"/>
    </source>
</evidence>
<organism evidence="9 10">
    <name type="scientific">Diacronema lutheri</name>
    <name type="common">Unicellular marine alga</name>
    <name type="synonym">Monochrysis lutheri</name>
    <dbReference type="NCBI Taxonomy" id="2081491"/>
    <lineage>
        <taxon>Eukaryota</taxon>
        <taxon>Haptista</taxon>
        <taxon>Haptophyta</taxon>
        <taxon>Pavlovophyceae</taxon>
        <taxon>Pavlovales</taxon>
        <taxon>Pavlovaceae</taxon>
        <taxon>Diacronema</taxon>
    </lineage>
</organism>
<evidence type="ECO:0000256" key="6">
    <source>
        <dbReference type="ARBA" id="ARBA00023136"/>
    </source>
</evidence>
<comment type="subcellular location">
    <subcellularLocation>
        <location evidence="1">Cell membrane</location>
        <topology evidence="1">Multi-pass membrane protein</topology>
    </subcellularLocation>
</comment>
<feature type="region of interest" description="Disordered" evidence="7">
    <location>
        <begin position="268"/>
        <end position="306"/>
    </location>
</feature>
<feature type="transmembrane region" description="Helical" evidence="8">
    <location>
        <begin position="145"/>
        <end position="167"/>
    </location>
</feature>
<accession>A0A8J6CDA6</accession>
<dbReference type="Pfam" id="PF02652">
    <property type="entry name" value="Lactate_perm"/>
    <property type="match status" value="2"/>
</dbReference>
<feature type="compositionally biased region" description="Polar residues" evidence="7">
    <location>
        <begin position="323"/>
        <end position="332"/>
    </location>
</feature>
<evidence type="ECO:0000256" key="3">
    <source>
        <dbReference type="ARBA" id="ARBA00022475"/>
    </source>
</evidence>
<feature type="region of interest" description="Disordered" evidence="7">
    <location>
        <begin position="319"/>
        <end position="428"/>
    </location>
</feature>
<evidence type="ECO:0008006" key="11">
    <source>
        <dbReference type="Google" id="ProtNLM"/>
    </source>
</evidence>
<dbReference type="EMBL" id="JAGTXO010000007">
    <property type="protein sequence ID" value="KAG8466911.1"/>
    <property type="molecule type" value="Genomic_DNA"/>
</dbReference>
<keyword evidence="4 8" id="KW-0812">Transmembrane</keyword>
<evidence type="ECO:0000256" key="8">
    <source>
        <dbReference type="SAM" id="Phobius"/>
    </source>
</evidence>
<feature type="transmembrane region" description="Helical" evidence="8">
    <location>
        <begin position="522"/>
        <end position="542"/>
    </location>
</feature>
<dbReference type="GO" id="GO:0015129">
    <property type="term" value="F:lactate transmembrane transporter activity"/>
    <property type="evidence" value="ECO:0007669"/>
    <property type="project" value="InterPro"/>
</dbReference>
<evidence type="ECO:0000256" key="1">
    <source>
        <dbReference type="ARBA" id="ARBA00004651"/>
    </source>
</evidence>
<feature type="transmembrane region" description="Helical" evidence="8">
    <location>
        <begin position="27"/>
        <end position="43"/>
    </location>
</feature>
<proteinExistence type="predicted"/>
<dbReference type="PANTHER" id="PTHR30003">
    <property type="entry name" value="L-LACTATE PERMEASE"/>
    <property type="match status" value="1"/>
</dbReference>
<dbReference type="GO" id="GO:0015295">
    <property type="term" value="F:solute:proton symporter activity"/>
    <property type="evidence" value="ECO:0007669"/>
    <property type="project" value="TreeGrafter"/>
</dbReference>
<feature type="transmembrane region" description="Helical" evidence="8">
    <location>
        <begin position="717"/>
        <end position="737"/>
    </location>
</feature>
<keyword evidence="2" id="KW-0813">Transport</keyword>
<dbReference type="PANTHER" id="PTHR30003:SF0">
    <property type="entry name" value="GLYCOLATE PERMEASE GLCA-RELATED"/>
    <property type="match status" value="1"/>
</dbReference>
<keyword evidence="6 8" id="KW-0472">Membrane</keyword>
<evidence type="ECO:0000256" key="5">
    <source>
        <dbReference type="ARBA" id="ARBA00022989"/>
    </source>
</evidence>
<dbReference type="InterPro" id="IPR003804">
    <property type="entry name" value="Lactate_perm"/>
</dbReference>
<reference evidence="9" key="1">
    <citation type="submission" date="2021-05" db="EMBL/GenBank/DDBJ databases">
        <title>The genome of the haptophyte Pavlova lutheri (Diacronema luteri, Pavlovales) - a model for lipid biosynthesis in eukaryotic algae.</title>
        <authorList>
            <person name="Hulatt C.J."/>
            <person name="Posewitz M.C."/>
        </authorList>
    </citation>
    <scope>NUCLEOTIDE SEQUENCE</scope>
    <source>
        <strain evidence="9">NIVA-4/92</strain>
    </source>
</reference>
<feature type="transmembrane region" description="Helical" evidence="8">
    <location>
        <begin position="187"/>
        <end position="207"/>
    </location>
</feature>
<feature type="transmembrane region" description="Helical" evidence="8">
    <location>
        <begin position="214"/>
        <end position="236"/>
    </location>
</feature>
<protein>
    <recommendedName>
        <fullName evidence="11">L-lactate permease</fullName>
    </recommendedName>
</protein>
<feature type="compositionally biased region" description="Low complexity" evidence="7">
    <location>
        <begin position="333"/>
        <end position="358"/>
    </location>
</feature>
<evidence type="ECO:0000313" key="9">
    <source>
        <dbReference type="EMBL" id="KAG8466911.1"/>
    </source>
</evidence>
<feature type="transmembrane region" description="Helical" evidence="8">
    <location>
        <begin position="55"/>
        <end position="76"/>
    </location>
</feature>
<feature type="transmembrane region" description="Helical" evidence="8">
    <location>
        <begin position="554"/>
        <end position="573"/>
    </location>
</feature>
<dbReference type="OMA" id="MVQVFMN"/>
<dbReference type="GO" id="GO:0005886">
    <property type="term" value="C:plasma membrane"/>
    <property type="evidence" value="ECO:0007669"/>
    <property type="project" value="UniProtKB-SubCell"/>
</dbReference>
<evidence type="ECO:0000256" key="2">
    <source>
        <dbReference type="ARBA" id="ARBA00022448"/>
    </source>
</evidence>
<evidence type="ECO:0000256" key="4">
    <source>
        <dbReference type="ARBA" id="ARBA00022692"/>
    </source>
</evidence>
<gene>
    <name evidence="9" type="ORF">KFE25_008290</name>
</gene>
<sequence length="740" mass="76996">MDVVLSLLPIIVLLVTTLKPNPLPTTVSLPLAAALIWLIRLAYFSADPVDVSSQALSGALSAITPITIVAGAIFLFDSMQSANVIAWMRVQMSRLTNGHHVAEIMLIGWAFAYLIEGASGFGTPAALATPILLSMGHPKFESVCCLLLMNIFATVFGAVGTPVWFGFGSVFANDETALRQIGLYSSIALGVSAACLVPLVVNILVPWRQVRANLIFIELSVLCASGTNLAVATFSYDFPTLLGGVVGMVGTALLVHFRVGLAKADGAGHEHASTVRPTSTRDAAAHAGGDDHIEHHSATPLPLGHQDSASHVHVVDVERLAPRTSSARQPATSRRMSGGSTAASSSQRSRADASSAKATDGNVSGADAASARPTRRDASQRGVVDMGALHEAADEDGERDGPHSPRAASGIAGSGRHPSAGTKHGAGVSSMSEIELASALRAEAARGAHDADDAHDAHDAHEVAERARLLDARLLRETSTSAFLMRTAPIWLTVLLLVLTRIEAIRIKGALRGTTPLFTLQLGTLGGLWLSASLVVGVSSILDVPSSSWSYELLYVPALLPFAVSGSAALLLFRRELVRPPRAIIAGVLGRMRGPSLSLVGAIALVNMMRGTPSDLSAPAYVVGVRVSSVLSHGWVVLCAVLGALGSFFSGSTTVSNLTFGSVQKRAAMLIGVSPTAMCALQACGASFGNAICLNNIIATSTVVGLKVSEGEIMKRTAPIVFGAYVIGTVMMIPFLYGTA</sequence>
<dbReference type="OrthoDB" id="2266445at2759"/>
<comment type="caution">
    <text evidence="9">The sequence shown here is derived from an EMBL/GenBank/DDBJ whole genome shotgun (WGS) entry which is preliminary data.</text>
</comment>
<feature type="transmembrane region" description="Helical" evidence="8">
    <location>
        <begin position="630"/>
        <end position="649"/>
    </location>
</feature>
<name>A0A8J6CDA6_DIALT</name>
<keyword evidence="10" id="KW-1185">Reference proteome</keyword>
<evidence type="ECO:0000256" key="7">
    <source>
        <dbReference type="SAM" id="MobiDB-lite"/>
    </source>
</evidence>
<keyword evidence="3" id="KW-1003">Cell membrane</keyword>